<keyword evidence="4 5" id="KW-0106">Calcium</keyword>
<dbReference type="RefSeq" id="XP_054851105.1">
    <property type="nucleotide sequence ID" value="XM_054995130.1"/>
</dbReference>
<proteinExistence type="inferred from homology"/>
<sequence length="94" mass="10446">MASQLESAVEGLIAVFHNYSGKEGDKYKLNKKELKELLQTELGTLLENPKDTSAVDNIMHDLDENGDGEVDFQEFVVMVAALTVACNEFFCEDT</sequence>
<dbReference type="InterPro" id="IPR018247">
    <property type="entry name" value="EF_Hand_1_Ca_BS"/>
</dbReference>
<dbReference type="PROSITE" id="PS00303">
    <property type="entry name" value="S100_CABP"/>
    <property type="match status" value="1"/>
</dbReference>
<dbReference type="InterPro" id="IPR002048">
    <property type="entry name" value="EF_hand_dom"/>
</dbReference>
<feature type="domain" description="EF-hand" evidence="6">
    <location>
        <begin position="50"/>
        <end position="85"/>
    </location>
</feature>
<dbReference type="CTD" id="6271"/>
<dbReference type="GO" id="GO:0044548">
    <property type="term" value="F:S100 protein binding"/>
    <property type="evidence" value="ECO:0007669"/>
    <property type="project" value="TreeGrafter"/>
</dbReference>
<dbReference type="PANTHER" id="PTHR11639">
    <property type="entry name" value="S100 CALCIUM-BINDING PROTEIN"/>
    <property type="match status" value="1"/>
</dbReference>
<gene>
    <name evidence="8 9 10" type="primary">S100A1</name>
</gene>
<dbReference type="Pfam" id="PF01023">
    <property type="entry name" value="S_100"/>
    <property type="match status" value="1"/>
</dbReference>
<evidence type="ECO:0000313" key="7">
    <source>
        <dbReference type="Proteomes" id="UP001190640"/>
    </source>
</evidence>
<dbReference type="InterPro" id="IPR013787">
    <property type="entry name" value="S100_Ca-bd_sub"/>
</dbReference>
<dbReference type="Pfam" id="PF00036">
    <property type="entry name" value="EF-hand_1"/>
    <property type="match status" value="1"/>
</dbReference>
<dbReference type="GO" id="GO:0005509">
    <property type="term" value="F:calcium ion binding"/>
    <property type="evidence" value="ECO:0007669"/>
    <property type="project" value="InterPro"/>
</dbReference>
<evidence type="ECO:0000313" key="9">
    <source>
        <dbReference type="RefSeq" id="XP_054851105.1"/>
    </source>
</evidence>
<keyword evidence="3" id="KW-0677">Repeat</keyword>
<name>A0AA97K8X9_EUBMA</name>
<dbReference type="SUPFAM" id="SSF47473">
    <property type="entry name" value="EF-hand"/>
    <property type="match status" value="1"/>
</dbReference>
<dbReference type="KEGG" id="emc:129340360"/>
<dbReference type="PANTHER" id="PTHR11639:SF134">
    <property type="entry name" value="PROTEIN S100-A1-RELATED"/>
    <property type="match status" value="1"/>
</dbReference>
<dbReference type="AlphaFoldDB" id="A0AA97K8X9"/>
<accession>A0AA97K8X9</accession>
<protein>
    <recommendedName>
        <fullName evidence="5">Protein S100</fullName>
    </recommendedName>
    <alternativeName>
        <fullName evidence="5">S100 calcium-binding protein</fullName>
    </alternativeName>
</protein>
<dbReference type="FunFam" id="1.10.238.10:FF:000044">
    <property type="entry name" value="Protein S100"/>
    <property type="match status" value="1"/>
</dbReference>
<dbReference type="GO" id="GO:0016529">
    <property type="term" value="C:sarcoplasmic reticulum"/>
    <property type="evidence" value="ECO:0007669"/>
    <property type="project" value="TreeGrafter"/>
</dbReference>
<dbReference type="InterPro" id="IPR011992">
    <property type="entry name" value="EF-hand-dom_pair"/>
</dbReference>
<dbReference type="RefSeq" id="XP_054851096.1">
    <property type="nucleotide sequence ID" value="XM_054995121.1"/>
</dbReference>
<dbReference type="Proteomes" id="UP001190640">
    <property type="component" value="Chromosome 1"/>
</dbReference>
<dbReference type="PROSITE" id="PS50222">
    <property type="entry name" value="EF_HAND_2"/>
    <property type="match status" value="1"/>
</dbReference>
<evidence type="ECO:0000259" key="6">
    <source>
        <dbReference type="PROSITE" id="PS50222"/>
    </source>
</evidence>
<dbReference type="GO" id="GO:0048306">
    <property type="term" value="F:calcium-dependent protein binding"/>
    <property type="evidence" value="ECO:0007669"/>
    <property type="project" value="TreeGrafter"/>
</dbReference>
<reference evidence="8 9" key="1">
    <citation type="submission" date="2025-04" db="UniProtKB">
        <authorList>
            <consortium name="RefSeq"/>
        </authorList>
    </citation>
    <scope>IDENTIFICATION</scope>
    <source>
        <tissue evidence="8 9">Blood</tissue>
    </source>
</reference>
<evidence type="ECO:0000256" key="1">
    <source>
        <dbReference type="ARBA" id="ARBA00007323"/>
    </source>
</evidence>
<dbReference type="SMART" id="SM00054">
    <property type="entry name" value="EFh"/>
    <property type="match status" value="1"/>
</dbReference>
<dbReference type="RefSeq" id="XP_054851114.1">
    <property type="nucleotide sequence ID" value="XM_054995139.1"/>
</dbReference>
<evidence type="ECO:0000256" key="2">
    <source>
        <dbReference type="ARBA" id="ARBA00022723"/>
    </source>
</evidence>
<dbReference type="InterPro" id="IPR001751">
    <property type="entry name" value="S100/CaBP7/8-like_CS"/>
</dbReference>
<keyword evidence="7" id="KW-1185">Reference proteome</keyword>
<keyword evidence="2 5" id="KW-0479">Metal-binding</keyword>
<organism evidence="7 10">
    <name type="scientific">Eublepharis macularius</name>
    <name type="common">Leopard gecko</name>
    <name type="synonym">Cyrtodactylus macularius</name>
    <dbReference type="NCBI Taxonomy" id="481883"/>
    <lineage>
        <taxon>Eukaryota</taxon>
        <taxon>Metazoa</taxon>
        <taxon>Chordata</taxon>
        <taxon>Craniata</taxon>
        <taxon>Vertebrata</taxon>
        <taxon>Euteleostomi</taxon>
        <taxon>Lepidosauria</taxon>
        <taxon>Squamata</taxon>
        <taxon>Bifurcata</taxon>
        <taxon>Gekkota</taxon>
        <taxon>Eublepharidae</taxon>
        <taxon>Eublepharinae</taxon>
        <taxon>Eublepharis</taxon>
    </lineage>
</organism>
<evidence type="ECO:0000313" key="8">
    <source>
        <dbReference type="RefSeq" id="XP_054851096.1"/>
    </source>
</evidence>
<dbReference type="SMART" id="SM01394">
    <property type="entry name" value="S_100"/>
    <property type="match status" value="1"/>
</dbReference>
<evidence type="ECO:0000313" key="10">
    <source>
        <dbReference type="RefSeq" id="XP_054851114.1"/>
    </source>
</evidence>
<evidence type="ECO:0000256" key="5">
    <source>
        <dbReference type="RuleBase" id="RU361184"/>
    </source>
</evidence>
<evidence type="ECO:0000256" key="4">
    <source>
        <dbReference type="ARBA" id="ARBA00022837"/>
    </source>
</evidence>
<evidence type="ECO:0000256" key="3">
    <source>
        <dbReference type="ARBA" id="ARBA00022737"/>
    </source>
</evidence>
<dbReference type="Gene3D" id="1.10.238.10">
    <property type="entry name" value="EF-hand"/>
    <property type="match status" value="1"/>
</dbReference>
<comment type="similarity">
    <text evidence="1 5">Belongs to the S-100 family.</text>
</comment>
<dbReference type="GeneID" id="129340360"/>
<dbReference type="PROSITE" id="PS00018">
    <property type="entry name" value="EF_HAND_1"/>
    <property type="match status" value="1"/>
</dbReference>